<gene>
    <name evidence="5" type="ORF">CAUJ_LOCUS4060</name>
</gene>
<keyword evidence="2 3" id="KW-1015">Disulfide bond</keyword>
<organism evidence="5 6">
    <name type="scientific">Caenorhabditis auriculariae</name>
    <dbReference type="NCBI Taxonomy" id="2777116"/>
    <lineage>
        <taxon>Eukaryota</taxon>
        <taxon>Metazoa</taxon>
        <taxon>Ecdysozoa</taxon>
        <taxon>Nematoda</taxon>
        <taxon>Chromadorea</taxon>
        <taxon>Rhabditida</taxon>
        <taxon>Rhabditina</taxon>
        <taxon>Rhabditomorpha</taxon>
        <taxon>Rhabditoidea</taxon>
        <taxon>Rhabditidae</taxon>
        <taxon>Peloderinae</taxon>
        <taxon>Caenorhabditis</taxon>
    </lineage>
</organism>
<dbReference type="InterPro" id="IPR018251">
    <property type="entry name" value="Crust_neurhormone_CS"/>
</dbReference>
<reference evidence="5" key="1">
    <citation type="submission" date="2020-10" db="EMBL/GenBank/DDBJ databases">
        <authorList>
            <person name="Kikuchi T."/>
        </authorList>
    </citation>
    <scope>NUCLEOTIDE SEQUENCE</scope>
    <source>
        <strain evidence="5">NKZ352</strain>
    </source>
</reference>
<dbReference type="AlphaFoldDB" id="A0A8S1GY48"/>
<dbReference type="GO" id="GO:0005576">
    <property type="term" value="C:extracellular region"/>
    <property type="evidence" value="ECO:0007669"/>
    <property type="project" value="InterPro"/>
</dbReference>
<accession>A0A8S1GY48</accession>
<feature type="disulfide bond" evidence="3">
    <location>
        <begin position="34"/>
        <end position="72"/>
    </location>
</feature>
<evidence type="ECO:0000313" key="5">
    <source>
        <dbReference type="EMBL" id="CAD6188141.1"/>
    </source>
</evidence>
<dbReference type="GO" id="GO:0005184">
    <property type="term" value="F:neuropeptide hormone activity"/>
    <property type="evidence" value="ECO:0007669"/>
    <property type="project" value="InterPro"/>
</dbReference>
<name>A0A8S1GY48_9PELO</name>
<dbReference type="PANTHER" id="PTHR35981:SF2">
    <property type="entry name" value="ION TRANSPORT PEPTIDE, ISOFORM C"/>
    <property type="match status" value="1"/>
</dbReference>
<feature type="disulfide bond" evidence="3">
    <location>
        <begin position="50"/>
        <end position="68"/>
    </location>
</feature>
<feature type="chain" id="PRO_5035918332" evidence="4">
    <location>
        <begin position="22"/>
        <end position="97"/>
    </location>
</feature>
<comment type="caution">
    <text evidence="5">The sequence shown here is derived from an EMBL/GenBank/DDBJ whole genome shotgun (WGS) entry which is preliminary data.</text>
</comment>
<protein>
    <submittedName>
        <fullName evidence="5">Uncharacterized protein</fullName>
    </submittedName>
</protein>
<feature type="signal peptide" evidence="4">
    <location>
        <begin position="1"/>
        <end position="21"/>
    </location>
</feature>
<dbReference type="Proteomes" id="UP000835052">
    <property type="component" value="Unassembled WGS sequence"/>
</dbReference>
<dbReference type="Gene3D" id="1.10.2010.10">
    <property type="entry name" value="Crustacean CHH/MIH/GIH neurohormone"/>
    <property type="match status" value="1"/>
</dbReference>
<evidence type="ECO:0000256" key="1">
    <source>
        <dbReference type="ARBA" id="ARBA00005447"/>
    </source>
</evidence>
<evidence type="ECO:0000313" key="6">
    <source>
        <dbReference type="Proteomes" id="UP000835052"/>
    </source>
</evidence>
<dbReference type="Pfam" id="PF01147">
    <property type="entry name" value="Crust_neurohorm"/>
    <property type="match status" value="1"/>
</dbReference>
<dbReference type="PROSITE" id="PS01250">
    <property type="entry name" value="CHH_MIH_GIH"/>
    <property type="match status" value="1"/>
</dbReference>
<sequence>MRRFSVLLPYLLIVLLVSVHSRSLVTSKNKEKSCKAYKRAALHEVLDRICHLCHEMFSTKRPNMRADCRSNCFRNGHFRACIALFRPSLDSLFGSLQ</sequence>
<keyword evidence="6" id="KW-1185">Reference proteome</keyword>
<evidence type="ECO:0000256" key="3">
    <source>
        <dbReference type="PIRSR" id="PIRSR631098-51"/>
    </source>
</evidence>
<dbReference type="InterPro" id="IPR031098">
    <property type="entry name" value="Crust_neurohorm"/>
</dbReference>
<dbReference type="OrthoDB" id="6365952at2759"/>
<evidence type="ECO:0000256" key="4">
    <source>
        <dbReference type="SAM" id="SignalP"/>
    </source>
</evidence>
<dbReference type="SUPFAM" id="SSF81778">
    <property type="entry name" value="Crustacean CHH/MIH/GIH neurohormone"/>
    <property type="match status" value="1"/>
</dbReference>
<feature type="disulfide bond" evidence="3">
    <location>
        <begin position="53"/>
        <end position="81"/>
    </location>
</feature>
<proteinExistence type="inferred from homology"/>
<keyword evidence="4" id="KW-0732">Signal</keyword>
<dbReference type="EMBL" id="CAJGYM010000008">
    <property type="protein sequence ID" value="CAD6188141.1"/>
    <property type="molecule type" value="Genomic_DNA"/>
</dbReference>
<dbReference type="GO" id="GO:0007623">
    <property type="term" value="P:circadian rhythm"/>
    <property type="evidence" value="ECO:0007669"/>
    <property type="project" value="TreeGrafter"/>
</dbReference>
<dbReference type="PANTHER" id="PTHR35981">
    <property type="entry name" value="ION TRANSPORT PEPTIDE, ISOFORM C"/>
    <property type="match status" value="1"/>
</dbReference>
<evidence type="ECO:0000256" key="2">
    <source>
        <dbReference type="ARBA" id="ARBA00023157"/>
    </source>
</evidence>
<dbReference type="InterPro" id="IPR035957">
    <property type="entry name" value="Crust_neurohorm_sf"/>
</dbReference>
<comment type="similarity">
    <text evidence="1">Belongs to the arthropod CHH/MIH/GIH/VIH hormone family.</text>
</comment>